<reference evidence="3" key="2">
    <citation type="journal article" date="2008" name="Nucleic Acids Res.">
        <title>The rice annotation project database (RAP-DB): 2008 update.</title>
        <authorList>
            <consortium name="The rice annotation project (RAP)"/>
        </authorList>
    </citation>
    <scope>GENOME REANNOTATION</scope>
    <source>
        <strain evidence="3">cv. Nipponbare</strain>
    </source>
</reference>
<organism evidence="2 3">
    <name type="scientific">Oryza sativa subsp. japonica</name>
    <name type="common">Rice</name>
    <dbReference type="NCBI Taxonomy" id="39947"/>
    <lineage>
        <taxon>Eukaryota</taxon>
        <taxon>Viridiplantae</taxon>
        <taxon>Streptophyta</taxon>
        <taxon>Embryophyta</taxon>
        <taxon>Tracheophyta</taxon>
        <taxon>Spermatophyta</taxon>
        <taxon>Magnoliopsida</taxon>
        <taxon>Liliopsida</taxon>
        <taxon>Poales</taxon>
        <taxon>Poaceae</taxon>
        <taxon>BOP clade</taxon>
        <taxon>Oryzoideae</taxon>
        <taxon>Oryzeae</taxon>
        <taxon>Oryzinae</taxon>
        <taxon>Oryza</taxon>
        <taxon>Oryza sativa</taxon>
    </lineage>
</organism>
<proteinExistence type="predicted"/>
<dbReference type="InterPro" id="IPR006740">
    <property type="entry name" value="DUF604"/>
</dbReference>
<dbReference type="Gene3D" id="3.90.550.50">
    <property type="match status" value="1"/>
</dbReference>
<dbReference type="FunFam" id="3.90.550.50:FF:000061">
    <property type="entry name" value="AT4g00300 protein"/>
    <property type="match status" value="1"/>
</dbReference>
<evidence type="ECO:0000256" key="1">
    <source>
        <dbReference type="SAM" id="Phobius"/>
    </source>
</evidence>
<protein>
    <submittedName>
        <fullName evidence="2">Uncharacterized protein</fullName>
    </submittedName>
</protein>
<dbReference type="CAZy" id="GT31">
    <property type="family name" value="Glycosyltransferase Family 31"/>
</dbReference>
<evidence type="ECO:0000313" key="3">
    <source>
        <dbReference type="Proteomes" id="UP000000763"/>
    </source>
</evidence>
<keyword evidence="1" id="KW-1133">Transmembrane helix</keyword>
<reference evidence="3" key="1">
    <citation type="journal article" date="2005" name="Nature">
        <title>The map-based sequence of the rice genome.</title>
        <authorList>
            <consortium name="International rice genome sequencing project (IRGSP)"/>
            <person name="Matsumoto T."/>
            <person name="Wu J."/>
            <person name="Kanamori H."/>
            <person name="Katayose Y."/>
            <person name="Fujisawa M."/>
            <person name="Namiki N."/>
            <person name="Mizuno H."/>
            <person name="Yamamoto K."/>
            <person name="Antonio B.A."/>
            <person name="Baba T."/>
            <person name="Sakata K."/>
            <person name="Nagamura Y."/>
            <person name="Aoki H."/>
            <person name="Arikawa K."/>
            <person name="Arita K."/>
            <person name="Bito T."/>
            <person name="Chiden Y."/>
            <person name="Fujitsuka N."/>
            <person name="Fukunaka R."/>
            <person name="Hamada M."/>
            <person name="Harada C."/>
            <person name="Hayashi A."/>
            <person name="Hijishita S."/>
            <person name="Honda M."/>
            <person name="Hosokawa S."/>
            <person name="Ichikawa Y."/>
            <person name="Idonuma A."/>
            <person name="Iijima M."/>
            <person name="Ikeda M."/>
            <person name="Ikeno M."/>
            <person name="Ito K."/>
            <person name="Ito S."/>
            <person name="Ito T."/>
            <person name="Ito Y."/>
            <person name="Ito Y."/>
            <person name="Iwabuchi A."/>
            <person name="Kamiya K."/>
            <person name="Karasawa W."/>
            <person name="Kurita K."/>
            <person name="Katagiri S."/>
            <person name="Kikuta A."/>
            <person name="Kobayashi H."/>
            <person name="Kobayashi N."/>
            <person name="Machita K."/>
            <person name="Maehara T."/>
            <person name="Masukawa M."/>
            <person name="Mizubayashi T."/>
            <person name="Mukai Y."/>
            <person name="Nagasaki H."/>
            <person name="Nagata Y."/>
            <person name="Naito S."/>
            <person name="Nakashima M."/>
            <person name="Nakama Y."/>
            <person name="Nakamichi Y."/>
            <person name="Nakamura M."/>
            <person name="Meguro A."/>
            <person name="Negishi M."/>
            <person name="Ohta I."/>
            <person name="Ohta T."/>
            <person name="Okamoto M."/>
            <person name="Ono N."/>
            <person name="Saji S."/>
            <person name="Sakaguchi M."/>
            <person name="Sakai K."/>
            <person name="Shibata M."/>
            <person name="Shimokawa T."/>
            <person name="Song J."/>
            <person name="Takazaki Y."/>
            <person name="Terasawa K."/>
            <person name="Tsugane M."/>
            <person name="Tsuji K."/>
            <person name="Ueda S."/>
            <person name="Waki K."/>
            <person name="Yamagata H."/>
            <person name="Yamamoto M."/>
            <person name="Yamamoto S."/>
            <person name="Yamane H."/>
            <person name="Yoshiki S."/>
            <person name="Yoshihara R."/>
            <person name="Yukawa K."/>
            <person name="Zhong H."/>
            <person name="Yano M."/>
            <person name="Yuan Q."/>
            <person name="Ouyang S."/>
            <person name="Liu J."/>
            <person name="Jones K.M."/>
            <person name="Gansberger K."/>
            <person name="Moffat K."/>
            <person name="Hill J."/>
            <person name="Bera J."/>
            <person name="Fadrosh D."/>
            <person name="Jin S."/>
            <person name="Johri S."/>
            <person name="Kim M."/>
            <person name="Overton L."/>
            <person name="Reardon M."/>
            <person name="Tsitrin T."/>
            <person name="Vuong H."/>
            <person name="Weaver B."/>
            <person name="Ciecko A."/>
            <person name="Tallon L."/>
            <person name="Jackson J."/>
            <person name="Pai G."/>
            <person name="Aken S.V."/>
            <person name="Utterback T."/>
            <person name="Reidmuller S."/>
            <person name="Feldblyum T."/>
            <person name="Hsiao J."/>
            <person name="Zismann V."/>
            <person name="Iobst S."/>
            <person name="de Vazeille A.R."/>
            <person name="Buell C.R."/>
            <person name="Ying K."/>
            <person name="Li Y."/>
            <person name="Lu T."/>
            <person name="Huang Y."/>
            <person name="Zhao Q."/>
            <person name="Feng Q."/>
            <person name="Zhang L."/>
            <person name="Zhu J."/>
            <person name="Weng Q."/>
            <person name="Mu J."/>
            <person name="Lu Y."/>
            <person name="Fan D."/>
            <person name="Liu Y."/>
            <person name="Guan J."/>
            <person name="Zhang Y."/>
            <person name="Yu S."/>
            <person name="Liu X."/>
            <person name="Zhang Y."/>
            <person name="Hong G."/>
            <person name="Han B."/>
            <person name="Choisne N."/>
            <person name="Demange N."/>
            <person name="Orjeda G."/>
            <person name="Samain S."/>
            <person name="Cattolico L."/>
            <person name="Pelletier E."/>
            <person name="Couloux A."/>
            <person name="Segurens B."/>
            <person name="Wincker P."/>
            <person name="D'Hont A."/>
            <person name="Scarpelli C."/>
            <person name="Weissenbach J."/>
            <person name="Salanoubat M."/>
            <person name="Quetier F."/>
            <person name="Yu Y."/>
            <person name="Kim H.R."/>
            <person name="Rambo T."/>
            <person name="Currie J."/>
            <person name="Collura K."/>
            <person name="Luo M."/>
            <person name="Yang T."/>
            <person name="Ammiraju J.S.S."/>
            <person name="Engler F."/>
            <person name="Soderlund C."/>
            <person name="Wing R.A."/>
            <person name="Palmer L.E."/>
            <person name="de la Bastide M."/>
            <person name="Spiegel L."/>
            <person name="Nascimento L."/>
            <person name="Zutavern T."/>
            <person name="O'Shaughnessy A."/>
            <person name="Dike S."/>
            <person name="Dedhia N."/>
            <person name="Preston R."/>
            <person name="Balija V."/>
            <person name="McCombie W.R."/>
            <person name="Chow T."/>
            <person name="Chen H."/>
            <person name="Chung M."/>
            <person name="Chen C."/>
            <person name="Shaw J."/>
            <person name="Wu H."/>
            <person name="Hsiao K."/>
            <person name="Chao Y."/>
            <person name="Chu M."/>
            <person name="Cheng C."/>
            <person name="Hour A."/>
            <person name="Lee P."/>
            <person name="Lin S."/>
            <person name="Lin Y."/>
            <person name="Liou J."/>
            <person name="Liu S."/>
            <person name="Hsing Y."/>
            <person name="Raghuvanshi S."/>
            <person name="Mohanty A."/>
            <person name="Bharti A.K."/>
            <person name="Gaur A."/>
            <person name="Gupta V."/>
            <person name="Kumar D."/>
            <person name="Ravi V."/>
            <person name="Vij S."/>
            <person name="Kapur A."/>
            <person name="Khurana P."/>
            <person name="Khurana P."/>
            <person name="Khurana J.P."/>
            <person name="Tyagi A.K."/>
            <person name="Gaikwad K."/>
            <person name="Singh A."/>
            <person name="Dalal V."/>
            <person name="Srivastava S."/>
            <person name="Dixit A."/>
            <person name="Pal A.K."/>
            <person name="Ghazi I.A."/>
            <person name="Yadav M."/>
            <person name="Pandit A."/>
            <person name="Bhargava A."/>
            <person name="Sureshbabu K."/>
            <person name="Batra K."/>
            <person name="Sharma T.R."/>
            <person name="Mohapatra T."/>
            <person name="Singh N.K."/>
            <person name="Messing J."/>
            <person name="Nelson A.B."/>
            <person name="Fuks G."/>
            <person name="Kavchok S."/>
            <person name="Keizer G."/>
            <person name="Linton E."/>
            <person name="Llaca V."/>
            <person name="Song R."/>
            <person name="Tanyolac B."/>
            <person name="Young S."/>
            <person name="Ho-Il K."/>
            <person name="Hahn J.H."/>
            <person name="Sangsakoo G."/>
            <person name="Vanavichit A."/>
            <person name="de Mattos Luiz.A.T."/>
            <person name="Zimmer P.D."/>
            <person name="Malone G."/>
            <person name="Dellagostin O."/>
            <person name="de Oliveira A.C."/>
            <person name="Bevan M."/>
            <person name="Bancroft I."/>
            <person name="Minx P."/>
            <person name="Cordum H."/>
            <person name="Wilson R."/>
            <person name="Cheng Z."/>
            <person name="Jin W."/>
            <person name="Jiang J."/>
            <person name="Leong S.A."/>
            <person name="Iwama H."/>
            <person name="Gojobori T."/>
            <person name="Itoh T."/>
            <person name="Niimura Y."/>
            <person name="Fujii Y."/>
            <person name="Habara T."/>
            <person name="Sakai H."/>
            <person name="Sato Y."/>
            <person name="Wilson G."/>
            <person name="Kumar K."/>
            <person name="McCouch S."/>
            <person name="Juretic N."/>
            <person name="Hoen D."/>
            <person name="Wright S."/>
            <person name="Bruskiewich R."/>
            <person name="Bureau T."/>
            <person name="Miyao A."/>
            <person name="Hirochika H."/>
            <person name="Nishikawa T."/>
            <person name="Kadowaki K."/>
            <person name="Sugiura M."/>
            <person name="Burr B."/>
            <person name="Sasaki T."/>
        </authorList>
    </citation>
    <scope>NUCLEOTIDE SEQUENCE [LARGE SCALE GENOMIC DNA]</scope>
    <source>
        <strain evidence="3">cv. Nipponbare</strain>
    </source>
</reference>
<dbReference type="Pfam" id="PF04646">
    <property type="entry name" value="DUF604"/>
    <property type="match status" value="2"/>
</dbReference>
<name>Q84Q61_ORYSJ</name>
<evidence type="ECO:0000313" key="2">
    <source>
        <dbReference type="EMBL" id="AAP06927.1"/>
    </source>
</evidence>
<dbReference type="PANTHER" id="PTHR10811">
    <property type="entry name" value="FRINGE-RELATED"/>
    <property type="match status" value="1"/>
</dbReference>
<keyword evidence="1" id="KW-0472">Membrane</keyword>
<dbReference type="AlphaFoldDB" id="Q84Q61"/>
<sequence length="609" mass="67455">MQHKWKVVEGGAGAGAGGGGGDQRRRCVTASLSMLIAATLAFLAYVAFFPYDGAGGLYRWWRCEGCGDAAGGFAFDEAAMAQGPTAGGARRRSPTTLSHIVFGVGASARTWDKRRGYAELWWRPGEMRGHVWLDEQPVGPWPAATCPPYRVSADASRFGDRASASRMARIVADSFLAVTAEMANGTTDSPEARWFVMGDDDTVFFPDNLVAVLNKYDHEEMYYVGAPSESVEQDVMHSYGMAFGGGGFAVSYPAAAELAKAIDGCLERYRLFYGSDQRVQACLSELGVPLTREPGFHQVNIHPHSNYFFHFTTKHYSDPNTALTILENVSFNRPTSQESGKVAIVNYSQTISLAKNKNFLTNFSPLLQAKSSTQKRRNRKVDVRGDAYGMLAAHPLAPLVSLHHLDHIEPISPGGQHGSPLDAARRLVRASRLDQARSLQQAFCYQRGPRYTWSVSVSWGYTVQLYPWAVAPHELEVPLRTFKTWRSWADGPFVFNTRPLSRDDACAQRAVFFLSAARNDTSSRGRGRSRATMTEYTRRVAKPGAKECDRPSFLAASTVHTVRVFAPKMSPNEWTRAPRRHCCSTKRTRFGTELEVRIRYCGRGELTTP</sequence>
<dbReference type="EMBL" id="AC135209">
    <property type="protein sequence ID" value="AAP06927.1"/>
    <property type="molecule type" value="Genomic_DNA"/>
</dbReference>
<dbReference type="Proteomes" id="UP000000763">
    <property type="component" value="Chromosome 3"/>
</dbReference>
<gene>
    <name evidence="2" type="primary">OSJNBa0071M09.19</name>
</gene>
<accession>Q84Q61</accession>
<keyword evidence="1" id="KW-0812">Transmembrane</keyword>
<feature type="transmembrane region" description="Helical" evidence="1">
    <location>
        <begin position="32"/>
        <end position="51"/>
    </location>
</feature>